<gene>
    <name evidence="2" type="ORF">EHYA_00867</name>
</gene>
<sequence length="254" mass="28380">MRGDGRRVERAGYRRAAAPGGVQWTRMRTHRAMERPTERRVRRNDPRRARTRRAVGCRGPPRREAQVHVPRVDPAGFRAEAARNATFERRRDSPDKIGGAMIRSSAYPFEVSGPGRASIAPGAFSWIDSDIESGPTGRSPRIRRNAVHRDIPTLTRRTSPRLRDPDNESGRDCNRSRSHSIARRRIRSGDRDRRSNSFSGVLRGLGHPEGNVTRSRERANADATTAVQGRPDVASTRELEPAGTDTHHAQLGPP</sequence>
<dbReference type="AlphaFoldDB" id="A0A401YF40"/>
<feature type="compositionally biased region" description="Basic and acidic residues" evidence="1">
    <location>
        <begin position="235"/>
        <end position="248"/>
    </location>
</feature>
<dbReference type="Proteomes" id="UP000286931">
    <property type="component" value="Unassembled WGS sequence"/>
</dbReference>
<dbReference type="EMBL" id="BIFH01000013">
    <property type="protein sequence ID" value="GCD93224.1"/>
    <property type="molecule type" value="Genomic_DNA"/>
</dbReference>
<comment type="caution">
    <text evidence="2">The sequence shown here is derived from an EMBL/GenBank/DDBJ whole genome shotgun (WGS) entry which is preliminary data.</text>
</comment>
<protein>
    <submittedName>
        <fullName evidence="2">Uncharacterized protein</fullName>
    </submittedName>
</protein>
<feature type="region of interest" description="Disordered" evidence="1">
    <location>
        <begin position="131"/>
        <end position="254"/>
    </location>
</feature>
<proteinExistence type="predicted"/>
<evidence type="ECO:0000256" key="1">
    <source>
        <dbReference type="SAM" id="MobiDB-lite"/>
    </source>
</evidence>
<feature type="region of interest" description="Disordered" evidence="1">
    <location>
        <begin position="27"/>
        <end position="76"/>
    </location>
</feature>
<feature type="compositionally biased region" description="Basic and acidic residues" evidence="1">
    <location>
        <begin position="161"/>
        <end position="175"/>
    </location>
</feature>
<accession>A0A401YF40</accession>
<evidence type="ECO:0000313" key="2">
    <source>
        <dbReference type="EMBL" id="GCD93224.1"/>
    </source>
</evidence>
<evidence type="ECO:0000313" key="3">
    <source>
        <dbReference type="Proteomes" id="UP000286931"/>
    </source>
</evidence>
<organism evidence="2 3">
    <name type="scientific">Embleya hyalina</name>
    <dbReference type="NCBI Taxonomy" id="516124"/>
    <lineage>
        <taxon>Bacteria</taxon>
        <taxon>Bacillati</taxon>
        <taxon>Actinomycetota</taxon>
        <taxon>Actinomycetes</taxon>
        <taxon>Kitasatosporales</taxon>
        <taxon>Streptomycetaceae</taxon>
        <taxon>Embleya</taxon>
    </lineage>
</organism>
<name>A0A401YF40_9ACTN</name>
<feature type="compositionally biased region" description="Basic residues" evidence="1">
    <location>
        <begin position="176"/>
        <end position="186"/>
    </location>
</feature>
<reference evidence="2 3" key="1">
    <citation type="submission" date="2018-12" db="EMBL/GenBank/DDBJ databases">
        <title>Draft genome sequence of Embleya hyalina NBRC 13850T.</title>
        <authorList>
            <person name="Komaki H."/>
            <person name="Hosoyama A."/>
            <person name="Kimura A."/>
            <person name="Ichikawa N."/>
            <person name="Tamura T."/>
        </authorList>
    </citation>
    <scope>NUCLEOTIDE SEQUENCE [LARGE SCALE GENOMIC DNA]</scope>
    <source>
        <strain evidence="2 3">NBRC 13850</strain>
    </source>
</reference>
<feature type="compositionally biased region" description="Basic and acidic residues" evidence="1">
    <location>
        <begin position="31"/>
        <end position="48"/>
    </location>
</feature>
<keyword evidence="3" id="KW-1185">Reference proteome</keyword>